<feature type="region of interest" description="Disordered" evidence="7">
    <location>
        <begin position="1"/>
        <end position="175"/>
    </location>
</feature>
<dbReference type="GO" id="GO:0042393">
    <property type="term" value="F:histone binding"/>
    <property type="evidence" value="ECO:0007669"/>
    <property type="project" value="TreeGrafter"/>
</dbReference>
<feature type="compositionally biased region" description="Acidic residues" evidence="7">
    <location>
        <begin position="132"/>
        <end position="164"/>
    </location>
</feature>
<keyword evidence="12" id="KW-1185">Reference proteome</keyword>
<evidence type="ECO:0000259" key="10">
    <source>
        <dbReference type="PROSITE" id="PS51194"/>
    </source>
</evidence>
<evidence type="ECO:0000313" key="11">
    <source>
        <dbReference type="EMBL" id="EFC50563.1"/>
    </source>
</evidence>
<reference evidence="11 12" key="1">
    <citation type="journal article" date="2010" name="Cell">
        <title>The genome of Naegleria gruberi illuminates early eukaryotic versatility.</title>
        <authorList>
            <person name="Fritz-Laylin L.K."/>
            <person name="Prochnik S.E."/>
            <person name="Ginger M.L."/>
            <person name="Dacks J.B."/>
            <person name="Carpenter M.L."/>
            <person name="Field M.C."/>
            <person name="Kuo A."/>
            <person name="Paredez A."/>
            <person name="Chapman J."/>
            <person name="Pham J."/>
            <person name="Shu S."/>
            <person name="Neupane R."/>
            <person name="Cipriano M."/>
            <person name="Mancuso J."/>
            <person name="Tu H."/>
            <person name="Salamov A."/>
            <person name="Lindquist E."/>
            <person name="Shapiro H."/>
            <person name="Lucas S."/>
            <person name="Grigoriev I.V."/>
            <person name="Cande W.Z."/>
            <person name="Fulton C."/>
            <person name="Rokhsar D.S."/>
            <person name="Dawson S.C."/>
        </authorList>
    </citation>
    <scope>NUCLEOTIDE SEQUENCE [LARGE SCALE GENOMIC DNA]</scope>
    <source>
        <strain evidence="11 12">NEG-M</strain>
    </source>
</reference>
<keyword evidence="3" id="KW-0547">Nucleotide-binding</keyword>
<evidence type="ECO:0000256" key="3">
    <source>
        <dbReference type="ARBA" id="ARBA00022741"/>
    </source>
</evidence>
<dbReference type="SUPFAM" id="SSF54160">
    <property type="entry name" value="Chromo domain-like"/>
    <property type="match status" value="2"/>
</dbReference>
<dbReference type="CDD" id="cd18793">
    <property type="entry name" value="SF2_C_SNF"/>
    <property type="match status" value="1"/>
</dbReference>
<dbReference type="Pfam" id="PF00271">
    <property type="entry name" value="Helicase_C"/>
    <property type="match status" value="1"/>
</dbReference>
<evidence type="ECO:0000256" key="7">
    <source>
        <dbReference type="SAM" id="MobiDB-lite"/>
    </source>
</evidence>
<dbReference type="InterPro" id="IPR000953">
    <property type="entry name" value="Chromo/chromo_shadow_dom"/>
</dbReference>
<feature type="compositionally biased region" description="Basic and acidic residues" evidence="7">
    <location>
        <begin position="1748"/>
        <end position="1800"/>
    </location>
</feature>
<dbReference type="PANTHER" id="PTHR45623">
    <property type="entry name" value="CHROMODOMAIN-HELICASE-DNA-BINDING PROTEIN 3-RELATED-RELATED"/>
    <property type="match status" value="1"/>
</dbReference>
<dbReference type="InterPro" id="IPR049730">
    <property type="entry name" value="SNF2/RAD54-like_C"/>
</dbReference>
<dbReference type="GO" id="GO:0140658">
    <property type="term" value="F:ATP-dependent chromatin remodeler activity"/>
    <property type="evidence" value="ECO:0007669"/>
    <property type="project" value="TreeGrafter"/>
</dbReference>
<dbReference type="SUPFAM" id="SSF52540">
    <property type="entry name" value="P-loop containing nucleoside triphosphate hydrolases"/>
    <property type="match status" value="2"/>
</dbReference>
<dbReference type="InterPro" id="IPR014001">
    <property type="entry name" value="Helicase_ATP-bd"/>
</dbReference>
<dbReference type="GeneID" id="8863679"/>
<feature type="compositionally biased region" description="Basic and acidic residues" evidence="7">
    <location>
        <begin position="50"/>
        <end position="65"/>
    </location>
</feature>
<dbReference type="RefSeq" id="XP_002683307.1">
    <property type="nucleotide sequence ID" value="XM_002683261.1"/>
</dbReference>
<evidence type="ECO:0000256" key="2">
    <source>
        <dbReference type="ARBA" id="ARBA00022737"/>
    </source>
</evidence>
<dbReference type="CDD" id="cd18659">
    <property type="entry name" value="CD2_tandem"/>
    <property type="match status" value="1"/>
</dbReference>
<dbReference type="Proteomes" id="UP000006671">
    <property type="component" value="Unassembled WGS sequence"/>
</dbReference>
<sequence>MDDSNEVVVNNDDDEEAEVEAPKRQRKIRRNVDRGSRTKQSSTIGAGDYEIPKRDLRTRSKKIDYSEETQTVEEQEDEVVPEEPQEEEEPSEEEEEVKPKRTVRRRATTTTKPKARTTRGGRRGAKSKKVDSDDDDVVVMDDDSDEEESSSSEEEGETTEELGADEGPTVFMDQDKDDVIELILACRVKKEEEEIQDDEEEGSEEKKTNSGEETIEYLCKYKNKSYLHCEWIPRYELDDDIQTRNKINRFNKQYDVKYFEGLEEYFNPEFTEVERIIDRGVWDDSEVYCVKWKGLTYSESTWEFENKIEDKEKIEQYKRINKLPTPEDRRIPARPAPHKFKKLEESPSFRDGNQLREYQLEGLNWLVFCWYQRRNSILADEMGLGKTVQTVATLEYLRAFEHIRGPFIVIAPLSTVEHWKREFENWTDMNVLVFHGNTQSREVMKNHEFFFKHPKTGNLIYHQKTYKFNVLITTYEIVMAESSYLSKIPWQYLVVDEGHRLKNHNSKLAQILKNFNAVHKLLLTGTPIQNNLTELFSLLQFLDPETFYDLDVFSEEYGNLGESGSEKLEGLHKLISPYILRRLKEDVEKSIPPKEEIVVEVVPTSIQKAYEQAIFKRNREFLMKGVSKSQNVPKLNNVLMELRKVCNHPFLISGAEENITRGMSDVEVNEALIKSSSKMILVDKLLRKLREGGHKVLIFSQMVLVLNILEDYMRYRNFTYVRLDGTIKGSIRQQAIDRFNDPNIDTFVFLVSTKAGGVGINLTSADTVIIYDSDWNPQNDLQAQARCHRIGQTKEVKIYRLLTKNTKEKEIFERASMKLGLDRAVLSSNNEFVQSTSKSSTQNKPALEKEEIELLLRHGAYSAFKIDDTEEQKLLMDEDIDTIMERTATIVRYDQAKPSESNGFSNFSKATFCFSEDMEWENLLPREKTASGLMKLLSEDSSLDTEEQKKEYLNDVKALVDIKIHEIEKFKYKPDDELATLLTQMMYARLLDEDHKQQAKAWLSILEQPRLRNGSTRNEESDQSDDDSKETVSKKKAGGWYKAERQRFQKSLLEVGWGKWGTIRENKLHAHTIEDIHSLAESFVSQLITMCDGENDVDFLKILLQSSTVPEDNDDLPSSSLKIELKNTPARAGDILKVHLPKDADLSTSSIEIIKIAQQEARVSKKKKAKSQASSSKSSGKNLCVRFYELKEKDKEGDVCELYAPGVGGEYFVRLNYNGLSKASKSFEVQGVHPVLEDKEWIEQAKRAVKTWVKKLKFNLRLTKILEAFTKLTTDNIPKVGIKAPTDWWDRECDRDLLVGFDLYGYGRFDEMKEDTSLCFKEKHEEHMKKAKSRKEKKDAGSWPTIAVVNKRANKLMELLVKEKDISILAELKSNENDNDDLAFEETEISEPKTIVDSWSKREKADIQRTLINFGLCPAESSGEPNYAKIISLANLRKTESAVKTYVTHLVKAAKILNNEEEEKDTKESKKKDSNKPTTDDLAPGTAKKLIQRIDIMNSLYTLVYPNWDEYKSKMKYLKPTGSGLPKWWKSEAHDKELIRGIKKHGFDFKKLFEDKEFKFGSKDSPREGLLLSRIEEIISLLRKIDVQGSPSKAKSAWNFTPKKKHVLLKSPPLKEKSAPKRKVKRQTTLDFKNTEDTSDPIEDSSDRDEDKMQDDDVKLSKSESSEPSSSQSDVPTIVEDVLKKKIPKKIPKKEESQPEASSSSSSGNGTPLKRKKEDHHEDEDHHTPRRGEYEPNDKKRKMGSSPADHKYSPSHHRENRDYRDRDDRRDSRDRESYRDDRRDSREYRRDRDGRDYHRR</sequence>
<dbReference type="PANTHER" id="PTHR45623:SF11">
    <property type="entry name" value="KISMET, ISOFORM C"/>
    <property type="match status" value="1"/>
</dbReference>
<comment type="subcellular location">
    <subcellularLocation>
        <location evidence="1">Nucleus</location>
    </subcellularLocation>
</comment>
<dbReference type="InParanoid" id="D2UX51"/>
<dbReference type="SMART" id="SM00487">
    <property type="entry name" value="DEXDc"/>
    <property type="match status" value="1"/>
</dbReference>
<feature type="compositionally biased region" description="Basic residues" evidence="7">
    <location>
        <begin position="100"/>
        <end position="127"/>
    </location>
</feature>
<evidence type="ECO:0000256" key="5">
    <source>
        <dbReference type="ARBA" id="ARBA00022840"/>
    </source>
</evidence>
<dbReference type="OrthoDB" id="5857104at2759"/>
<name>D2UX51_NAEGR</name>
<feature type="compositionally biased region" description="Acidic residues" evidence="7">
    <location>
        <begin position="1"/>
        <end position="19"/>
    </location>
</feature>
<dbReference type="EMBL" id="GG738845">
    <property type="protein sequence ID" value="EFC50563.1"/>
    <property type="molecule type" value="Genomic_DNA"/>
</dbReference>
<dbReference type="CDD" id="cd17995">
    <property type="entry name" value="DEXHc_CHD6_7_8_9"/>
    <property type="match status" value="1"/>
</dbReference>
<dbReference type="SMART" id="SM00298">
    <property type="entry name" value="CHROMO"/>
    <property type="match status" value="2"/>
</dbReference>
<feature type="region of interest" description="Disordered" evidence="7">
    <location>
        <begin position="191"/>
        <end position="210"/>
    </location>
</feature>
<dbReference type="Pfam" id="PF00176">
    <property type="entry name" value="SNF2-rel_dom"/>
    <property type="match status" value="1"/>
</dbReference>
<dbReference type="GO" id="GO:0005634">
    <property type="term" value="C:nucleus"/>
    <property type="evidence" value="ECO:0007669"/>
    <property type="project" value="UniProtKB-SubCell"/>
</dbReference>
<dbReference type="Gene3D" id="2.40.50.40">
    <property type="match status" value="2"/>
</dbReference>
<feature type="compositionally biased region" description="Basic and acidic residues" evidence="7">
    <location>
        <begin position="1719"/>
        <end position="1738"/>
    </location>
</feature>
<dbReference type="KEGG" id="ngr:NAEGRDRAFT_61637"/>
<feature type="domain" description="Helicase ATP-binding" evidence="9">
    <location>
        <begin position="367"/>
        <end position="545"/>
    </location>
</feature>
<feature type="compositionally biased region" description="Basic and acidic residues" evidence="7">
    <location>
        <begin position="1649"/>
        <end position="1665"/>
    </location>
</feature>
<keyword evidence="5" id="KW-0067">ATP-binding</keyword>
<accession>D2UX51</accession>
<dbReference type="GO" id="GO:0003677">
    <property type="term" value="F:DNA binding"/>
    <property type="evidence" value="ECO:0007669"/>
    <property type="project" value="TreeGrafter"/>
</dbReference>
<feature type="region of interest" description="Disordered" evidence="7">
    <location>
        <begin position="1609"/>
        <end position="1800"/>
    </location>
</feature>
<keyword evidence="4" id="KW-0378">Hydrolase</keyword>
<feature type="region of interest" description="Disordered" evidence="7">
    <location>
        <begin position="1461"/>
        <end position="1484"/>
    </location>
</feature>
<evidence type="ECO:0000259" key="8">
    <source>
        <dbReference type="PROSITE" id="PS50013"/>
    </source>
</evidence>
<dbReference type="GO" id="GO:0016887">
    <property type="term" value="F:ATP hydrolysis activity"/>
    <property type="evidence" value="ECO:0007669"/>
    <property type="project" value="TreeGrafter"/>
</dbReference>
<evidence type="ECO:0000313" key="12">
    <source>
        <dbReference type="Proteomes" id="UP000006671"/>
    </source>
</evidence>
<dbReference type="VEuPathDB" id="AmoebaDB:NAEGRDRAFT_61637"/>
<feature type="domain" description="Helicase C-terminal" evidence="10">
    <location>
        <begin position="681"/>
        <end position="832"/>
    </location>
</feature>
<feature type="compositionally biased region" description="Acidic residues" evidence="7">
    <location>
        <begin position="66"/>
        <end position="96"/>
    </location>
</feature>
<proteinExistence type="predicted"/>
<organism evidence="12">
    <name type="scientific">Naegleria gruberi</name>
    <name type="common">Amoeba</name>
    <dbReference type="NCBI Taxonomy" id="5762"/>
    <lineage>
        <taxon>Eukaryota</taxon>
        <taxon>Discoba</taxon>
        <taxon>Heterolobosea</taxon>
        <taxon>Tetramitia</taxon>
        <taxon>Eutetramitia</taxon>
        <taxon>Vahlkampfiidae</taxon>
        <taxon>Naegleria</taxon>
    </lineage>
</organism>
<dbReference type="InterPro" id="IPR023780">
    <property type="entry name" value="Chromo_domain"/>
</dbReference>
<dbReference type="InterPro" id="IPR000330">
    <property type="entry name" value="SNF2_N"/>
</dbReference>
<dbReference type="SMART" id="SM00490">
    <property type="entry name" value="HELICc"/>
    <property type="match status" value="1"/>
</dbReference>
<evidence type="ECO:0000259" key="9">
    <source>
        <dbReference type="PROSITE" id="PS51192"/>
    </source>
</evidence>
<dbReference type="PROSITE" id="PS50013">
    <property type="entry name" value="CHROMO_2"/>
    <property type="match status" value="1"/>
</dbReference>
<protein>
    <submittedName>
        <fullName evidence="11">Chromodomain helicase DNA binding protein</fullName>
    </submittedName>
</protein>
<dbReference type="Gene3D" id="3.40.50.300">
    <property type="entry name" value="P-loop containing nucleotide triphosphate hydrolases"/>
    <property type="match status" value="1"/>
</dbReference>
<dbReference type="eggNOG" id="KOG0384">
    <property type="taxonomic scope" value="Eukaryota"/>
</dbReference>
<keyword evidence="2" id="KW-0677">Repeat</keyword>
<dbReference type="InterPro" id="IPR038718">
    <property type="entry name" value="SNF2-like_sf"/>
</dbReference>
<dbReference type="GO" id="GO:0000785">
    <property type="term" value="C:chromatin"/>
    <property type="evidence" value="ECO:0007669"/>
    <property type="project" value="TreeGrafter"/>
</dbReference>
<feature type="compositionally biased region" description="Acidic residues" evidence="7">
    <location>
        <begin position="193"/>
        <end position="203"/>
    </location>
</feature>
<dbReference type="Gene3D" id="1.10.10.60">
    <property type="entry name" value="Homeodomain-like"/>
    <property type="match status" value="2"/>
</dbReference>
<dbReference type="InterPro" id="IPR016197">
    <property type="entry name" value="Chromo-like_dom_sf"/>
</dbReference>
<evidence type="ECO:0000256" key="1">
    <source>
        <dbReference type="ARBA" id="ARBA00004123"/>
    </source>
</evidence>
<feature type="region of interest" description="Disordered" evidence="7">
    <location>
        <begin position="1013"/>
        <end position="1038"/>
    </location>
</feature>
<dbReference type="InterPro" id="IPR001650">
    <property type="entry name" value="Helicase_C-like"/>
</dbReference>
<dbReference type="PROSITE" id="PS51194">
    <property type="entry name" value="HELICASE_CTER"/>
    <property type="match status" value="1"/>
</dbReference>
<dbReference type="InterPro" id="IPR027417">
    <property type="entry name" value="P-loop_NTPase"/>
</dbReference>
<gene>
    <name evidence="11" type="ORF">NAEGRDRAFT_61637</name>
</gene>
<dbReference type="PROSITE" id="PS51192">
    <property type="entry name" value="HELICASE_ATP_BIND_1"/>
    <property type="match status" value="1"/>
</dbReference>
<dbReference type="STRING" id="5762.D2UX51"/>
<evidence type="ECO:0000256" key="4">
    <source>
        <dbReference type="ARBA" id="ARBA00022801"/>
    </source>
</evidence>
<dbReference type="GO" id="GO:0003682">
    <property type="term" value="F:chromatin binding"/>
    <property type="evidence" value="ECO:0007669"/>
    <property type="project" value="TreeGrafter"/>
</dbReference>
<dbReference type="Gene3D" id="3.40.50.10810">
    <property type="entry name" value="Tandem AAA-ATPase domain"/>
    <property type="match status" value="1"/>
</dbReference>
<dbReference type="GO" id="GO:0005524">
    <property type="term" value="F:ATP binding"/>
    <property type="evidence" value="ECO:0007669"/>
    <property type="project" value="UniProtKB-KW"/>
</dbReference>
<feature type="domain" description="Chromo" evidence="8">
    <location>
        <begin position="271"/>
        <end position="329"/>
    </location>
</feature>
<feature type="compositionally biased region" description="Basic and acidic residues" evidence="7">
    <location>
        <begin position="1464"/>
        <end position="1479"/>
    </location>
</feature>
<dbReference type="Pfam" id="PF00385">
    <property type="entry name" value="Chromo"/>
    <property type="match status" value="1"/>
</dbReference>
<evidence type="ECO:0000256" key="6">
    <source>
        <dbReference type="ARBA" id="ARBA00023242"/>
    </source>
</evidence>
<feature type="compositionally biased region" description="Acidic residues" evidence="7">
    <location>
        <begin position="1637"/>
        <end position="1648"/>
    </location>
</feature>
<keyword evidence="6" id="KW-0539">Nucleus</keyword>